<dbReference type="EC" id="4.2.1.115" evidence="3"/>
<dbReference type="GO" id="GO:0016829">
    <property type="term" value="F:lyase activity"/>
    <property type="evidence" value="ECO:0007669"/>
    <property type="project" value="UniProtKB-KW"/>
</dbReference>
<dbReference type="Pfam" id="PF02719">
    <property type="entry name" value="Polysacc_synt_2"/>
    <property type="match status" value="1"/>
</dbReference>
<dbReference type="NCBIfam" id="TIGR03589">
    <property type="entry name" value="PseB"/>
    <property type="match status" value="1"/>
</dbReference>
<dbReference type="RefSeq" id="WP_237383935.1">
    <property type="nucleotide sequence ID" value="NZ_CP071793.1"/>
</dbReference>
<evidence type="ECO:0000313" key="3">
    <source>
        <dbReference type="EMBL" id="QTD53834.1"/>
    </source>
</evidence>
<dbReference type="PANTHER" id="PTHR43318">
    <property type="entry name" value="UDP-N-ACETYLGLUCOSAMINE 4,6-DEHYDRATASE"/>
    <property type="match status" value="1"/>
</dbReference>
<dbReference type="Proteomes" id="UP000663929">
    <property type="component" value="Chromosome"/>
</dbReference>
<reference evidence="3" key="1">
    <citation type="submission" date="2021-03" db="EMBL/GenBank/DDBJ databases">
        <title>Acanthopleuribacteraceae sp. M133.</title>
        <authorList>
            <person name="Wang G."/>
        </authorList>
    </citation>
    <scope>NUCLEOTIDE SEQUENCE</scope>
    <source>
        <strain evidence="3">M133</strain>
    </source>
</reference>
<evidence type="ECO:0000259" key="2">
    <source>
        <dbReference type="Pfam" id="PF02719"/>
    </source>
</evidence>
<dbReference type="KEGG" id="scor:J3U87_15400"/>
<protein>
    <submittedName>
        <fullName evidence="3">UDP-N-acetylglucosamine 4,6-dehydratase (Inverting)</fullName>
        <ecNumber evidence="3">4.2.1.115</ecNumber>
    </submittedName>
</protein>
<dbReference type="CDD" id="cd05237">
    <property type="entry name" value="UDP_invert_4-6DH_SDR_e"/>
    <property type="match status" value="1"/>
</dbReference>
<accession>A0A8A4TXJ8</accession>
<sequence>MATSTSAGAQSLDGKVVLITGGTGSFGTAMVRHLLKHGNPGTIRVFSRDELKQFHMSQALKDDRLRFFLGDVRDRDRIRRACEGVDLIIHAAALKQVQACEYNPFEAIQTNIIGSVNVVDAAIDCGVPKVLALSTDKAVSPVNLYGATKLCAEKVFIHGNSYAGRRGTRLACCRYGNVVGSRGSVIPLFLRQRAQNELTITDERMTRFWLTLEAAVQFVTRALDYMAGGEIFVPRLPSMRIVDLARIIAPEARLKHIGIRPGEKIHETLLMPEEIRHTIRVDDFFIILPEWFSRKVKRRYKGTRLPEDFSYSSDVNDAWLTEAEMREIIAEFSSSPARKRLKKATIRRVPRRAPL</sequence>
<keyword evidence="4" id="KW-1185">Reference proteome</keyword>
<dbReference type="InterPro" id="IPR036291">
    <property type="entry name" value="NAD(P)-bd_dom_sf"/>
</dbReference>
<feature type="domain" description="Polysaccharide biosynthesis protein CapD-like" evidence="2">
    <location>
        <begin position="17"/>
        <end position="287"/>
    </location>
</feature>
<dbReference type="AlphaFoldDB" id="A0A8A4TXJ8"/>
<organism evidence="3 4">
    <name type="scientific">Sulfidibacter corallicola</name>
    <dbReference type="NCBI Taxonomy" id="2818388"/>
    <lineage>
        <taxon>Bacteria</taxon>
        <taxon>Pseudomonadati</taxon>
        <taxon>Acidobacteriota</taxon>
        <taxon>Holophagae</taxon>
        <taxon>Acanthopleuribacterales</taxon>
        <taxon>Acanthopleuribacteraceae</taxon>
        <taxon>Sulfidibacter</taxon>
    </lineage>
</organism>
<dbReference type="EMBL" id="CP071793">
    <property type="protein sequence ID" value="QTD53834.1"/>
    <property type="molecule type" value="Genomic_DNA"/>
</dbReference>
<dbReference type="InterPro" id="IPR003869">
    <property type="entry name" value="Polysac_CapD-like"/>
</dbReference>
<dbReference type="SUPFAM" id="SSF51735">
    <property type="entry name" value="NAD(P)-binding Rossmann-fold domains"/>
    <property type="match status" value="1"/>
</dbReference>
<evidence type="ECO:0000256" key="1">
    <source>
        <dbReference type="ARBA" id="ARBA00007430"/>
    </source>
</evidence>
<name>A0A8A4TXJ8_SULCO</name>
<dbReference type="InterPro" id="IPR020025">
    <property type="entry name" value="PseB"/>
</dbReference>
<comment type="similarity">
    <text evidence="1">Belongs to the polysaccharide synthase family.</text>
</comment>
<dbReference type="Gene3D" id="3.40.50.720">
    <property type="entry name" value="NAD(P)-binding Rossmann-like Domain"/>
    <property type="match status" value="1"/>
</dbReference>
<gene>
    <name evidence="3" type="primary">pseB</name>
    <name evidence="3" type="ORF">J3U87_15400</name>
</gene>
<dbReference type="InterPro" id="IPR051203">
    <property type="entry name" value="Polysaccharide_Synthase-Rel"/>
</dbReference>
<keyword evidence="3" id="KW-0456">Lyase</keyword>
<evidence type="ECO:0000313" key="4">
    <source>
        <dbReference type="Proteomes" id="UP000663929"/>
    </source>
</evidence>
<proteinExistence type="inferred from homology"/>
<dbReference type="PANTHER" id="PTHR43318:SF2">
    <property type="entry name" value="UDP-N-ACETYLGLUCOSAMINE 4,6-DEHYDRATASE (INVERTING)"/>
    <property type="match status" value="1"/>
</dbReference>